<dbReference type="RefSeq" id="WP_276351049.1">
    <property type="nucleotide sequence ID" value="NZ_JARKHX010000002.1"/>
</dbReference>
<reference evidence="1" key="1">
    <citation type="submission" date="2023-02" db="EMBL/GenBank/DDBJ databases">
        <title>Draft Whole-Genome Sequences of Bacillus Strains of Potential Probiotic for Poultry.</title>
        <authorList>
            <person name="Ma L.M."/>
            <person name="Lopez-Guerra N."/>
            <person name="Zhang G."/>
        </authorList>
    </citation>
    <scope>NUCLEOTIDE SEQUENCE</scope>
    <source>
        <strain evidence="1">OSU1013-24</strain>
    </source>
</reference>
<evidence type="ECO:0000313" key="2">
    <source>
        <dbReference type="Proteomes" id="UP001222377"/>
    </source>
</evidence>
<accession>A0AAP4DIL6</accession>
<name>A0AAP4DIL6_BACAM</name>
<organism evidence="1 2">
    <name type="scientific">Bacillus amyloliquefaciens</name>
    <name type="common">Bacillus velezensis</name>
    <dbReference type="NCBI Taxonomy" id="1390"/>
    <lineage>
        <taxon>Bacteria</taxon>
        <taxon>Bacillati</taxon>
        <taxon>Bacillota</taxon>
        <taxon>Bacilli</taxon>
        <taxon>Bacillales</taxon>
        <taxon>Bacillaceae</taxon>
        <taxon>Bacillus</taxon>
        <taxon>Bacillus amyloliquefaciens group</taxon>
    </lineage>
</organism>
<dbReference type="AlphaFoldDB" id="A0AAP4DIL6"/>
<evidence type="ECO:0000313" key="1">
    <source>
        <dbReference type="EMBL" id="MDF4193650.1"/>
    </source>
</evidence>
<proteinExistence type="predicted"/>
<dbReference type="Proteomes" id="UP001222377">
    <property type="component" value="Unassembled WGS sequence"/>
</dbReference>
<protein>
    <submittedName>
        <fullName evidence="1">DNA-binding protein</fullName>
    </submittedName>
</protein>
<dbReference type="EMBL" id="JARKHX010000002">
    <property type="protein sequence ID" value="MDF4193650.1"/>
    <property type="molecule type" value="Genomic_DNA"/>
</dbReference>
<comment type="caution">
    <text evidence="1">The sequence shown here is derived from an EMBL/GenBank/DDBJ whole genome shotgun (WGS) entry which is preliminary data.</text>
</comment>
<keyword evidence="1" id="KW-0238">DNA-binding</keyword>
<dbReference type="GO" id="GO:0003677">
    <property type="term" value="F:DNA binding"/>
    <property type="evidence" value="ECO:0007669"/>
    <property type="project" value="UniProtKB-KW"/>
</dbReference>
<sequence length="96" mass="11019">MKEPTRAECLKKAGLILNGQAAREEVSDWASEYVAADDPAVEDETVWEMLVYLSGFDLKDSPDSYLHTIEELKDWMAEVKHLKPREAEIYELALFE</sequence>
<gene>
    <name evidence="1" type="ORF">PV946_07670</name>
</gene>